<feature type="non-terminal residue" evidence="1">
    <location>
        <position position="184"/>
    </location>
</feature>
<name>T1CCP7_9ZZZZ</name>
<sequence length="184" mass="20820">MNTYRYCGRDFSEDDLARIRAIIADHERHPNRYAISLAVCAALDWRKPNGTLKDMSCRVALLRMQADGLITQPPSSHTRAKTRLPLPEMLFEPEPIQASLASLGPVQVRPIASRQEGRIWRELMDQYHYLGYTSMPGAQIRYVAESRSGIVALLAFGASAWKVAPRDDFIGWTAQQREQGLHLI</sequence>
<evidence type="ECO:0000313" key="1">
    <source>
        <dbReference type="EMBL" id="EQD64480.1"/>
    </source>
</evidence>
<dbReference type="EMBL" id="AUZX01006293">
    <property type="protein sequence ID" value="EQD64480.1"/>
    <property type="molecule type" value="Genomic_DNA"/>
</dbReference>
<proteinExistence type="predicted"/>
<organism evidence="1">
    <name type="scientific">mine drainage metagenome</name>
    <dbReference type="NCBI Taxonomy" id="410659"/>
    <lineage>
        <taxon>unclassified sequences</taxon>
        <taxon>metagenomes</taxon>
        <taxon>ecological metagenomes</taxon>
    </lineage>
</organism>
<accession>T1CCP7</accession>
<gene>
    <name evidence="1" type="ORF">B1A_08839</name>
</gene>
<protein>
    <submittedName>
        <fullName evidence="1">Uncharacterized protein</fullName>
    </submittedName>
</protein>
<comment type="caution">
    <text evidence="1">The sequence shown here is derived from an EMBL/GenBank/DDBJ whole genome shotgun (WGS) entry which is preliminary data.</text>
</comment>
<dbReference type="AlphaFoldDB" id="T1CCP7"/>
<reference evidence="1" key="1">
    <citation type="submission" date="2013-08" db="EMBL/GenBank/DDBJ databases">
        <authorList>
            <person name="Mendez C."/>
            <person name="Richter M."/>
            <person name="Ferrer M."/>
            <person name="Sanchez J."/>
        </authorList>
    </citation>
    <scope>NUCLEOTIDE SEQUENCE</scope>
</reference>
<dbReference type="InterPro" id="IPR025639">
    <property type="entry name" value="DruA"/>
</dbReference>
<reference evidence="1" key="2">
    <citation type="journal article" date="2014" name="ISME J.">
        <title>Microbial stratification in low pH oxic and suboxic macroscopic growths along an acid mine drainage.</title>
        <authorList>
            <person name="Mendez-Garcia C."/>
            <person name="Mesa V."/>
            <person name="Sprenger R.R."/>
            <person name="Richter M."/>
            <person name="Diez M.S."/>
            <person name="Solano J."/>
            <person name="Bargiela R."/>
            <person name="Golyshina O.V."/>
            <person name="Manteca A."/>
            <person name="Ramos J.L."/>
            <person name="Gallego J.R."/>
            <person name="Llorente I."/>
            <person name="Martins Dos Santos V.A."/>
            <person name="Jensen O.N."/>
            <person name="Pelaez A.I."/>
            <person name="Sanchez J."/>
            <person name="Ferrer M."/>
        </authorList>
    </citation>
    <scope>NUCLEOTIDE SEQUENCE</scope>
</reference>
<dbReference type="Pfam" id="PF14236">
    <property type="entry name" value="DruA"/>
    <property type="match status" value="1"/>
</dbReference>